<feature type="compositionally biased region" description="Polar residues" evidence="1">
    <location>
        <begin position="197"/>
        <end position="218"/>
    </location>
</feature>
<evidence type="ECO:0000313" key="2">
    <source>
        <dbReference type="EMBL" id="KAK0630396.1"/>
    </source>
</evidence>
<feature type="region of interest" description="Disordered" evidence="1">
    <location>
        <begin position="179"/>
        <end position="218"/>
    </location>
</feature>
<sequence>MTTANIYSSPTLLPTISDLDTDSEQESRLSPDIDDMMSTSEGTTVAGGSRSSSGVYSIGDDETVRSRCRSTHFPSPPNSLDYSACRCNDVACEKKVYQVPIPTNPNDTTTTTIQQQPVYESWTITFHARTTRVSEWHHFLGVRWRRRTEAEEAHIVAVVPNAHFSQAELASVCAKDRATFAASHPPPPPPPPPPPKSNNNTTKQSSRNSTSETSYNTSLEHRLRKLDWAVQDEIYDLLNDRIQSSSNAFRRREWRVVMLAEVPGGEMTDAFGTTSIAQQEEGQEEQQQQQQQQQQKKKGRGKRTAAASRLLWKMATSALASTGRRIREGRGNKKVMMPITEYRLVLRGAETKANEEGWASHNRYSRPWRDVDEKEIERLREKSSSSSSSSKMLLRRRETVVSDKFVNF</sequence>
<feature type="compositionally biased region" description="Pro residues" evidence="1">
    <location>
        <begin position="184"/>
        <end position="196"/>
    </location>
</feature>
<dbReference type="AlphaFoldDB" id="A0AA40C9G7"/>
<evidence type="ECO:0000256" key="1">
    <source>
        <dbReference type="SAM" id="MobiDB-lite"/>
    </source>
</evidence>
<organism evidence="2 3">
    <name type="scientific">Bombardia bombarda</name>
    <dbReference type="NCBI Taxonomy" id="252184"/>
    <lineage>
        <taxon>Eukaryota</taxon>
        <taxon>Fungi</taxon>
        <taxon>Dikarya</taxon>
        <taxon>Ascomycota</taxon>
        <taxon>Pezizomycotina</taxon>
        <taxon>Sordariomycetes</taxon>
        <taxon>Sordariomycetidae</taxon>
        <taxon>Sordariales</taxon>
        <taxon>Lasiosphaeriaceae</taxon>
        <taxon>Bombardia</taxon>
    </lineage>
</organism>
<gene>
    <name evidence="2" type="ORF">B0T17DRAFT_616056</name>
</gene>
<feature type="compositionally biased region" description="Low complexity" evidence="1">
    <location>
        <begin position="285"/>
        <end position="294"/>
    </location>
</feature>
<dbReference type="EMBL" id="JAULSR010000002">
    <property type="protein sequence ID" value="KAK0630396.1"/>
    <property type="molecule type" value="Genomic_DNA"/>
</dbReference>
<dbReference type="SUPFAM" id="SSF101447">
    <property type="entry name" value="Formin homology 2 domain (FH2 domain)"/>
    <property type="match status" value="1"/>
</dbReference>
<feature type="region of interest" description="Disordered" evidence="1">
    <location>
        <begin position="278"/>
        <end position="306"/>
    </location>
</feature>
<feature type="region of interest" description="Disordered" evidence="1">
    <location>
        <begin position="1"/>
        <end position="58"/>
    </location>
</feature>
<reference evidence="2" key="1">
    <citation type="submission" date="2023-06" db="EMBL/GenBank/DDBJ databases">
        <title>Genome-scale phylogeny and comparative genomics of the fungal order Sordariales.</title>
        <authorList>
            <consortium name="Lawrence Berkeley National Laboratory"/>
            <person name="Hensen N."/>
            <person name="Bonometti L."/>
            <person name="Westerberg I."/>
            <person name="Brannstrom I.O."/>
            <person name="Guillou S."/>
            <person name="Cros-Aarteil S."/>
            <person name="Calhoun S."/>
            <person name="Haridas S."/>
            <person name="Kuo A."/>
            <person name="Mondo S."/>
            <person name="Pangilinan J."/>
            <person name="Riley R."/>
            <person name="LaButti K."/>
            <person name="Andreopoulos B."/>
            <person name="Lipzen A."/>
            <person name="Chen C."/>
            <person name="Yanf M."/>
            <person name="Daum C."/>
            <person name="Ng V."/>
            <person name="Clum A."/>
            <person name="Steindorff A."/>
            <person name="Ohm R."/>
            <person name="Martin F."/>
            <person name="Silar P."/>
            <person name="Natvig D."/>
            <person name="Lalanne C."/>
            <person name="Gautier V."/>
            <person name="Ament-velasquez S.L."/>
            <person name="Kruys A."/>
            <person name="Hutchinson M.I."/>
            <person name="Powell A.J."/>
            <person name="Barry K."/>
            <person name="Miller A.N."/>
            <person name="Grigoriev I.V."/>
            <person name="Debuchy R."/>
            <person name="Gladieux P."/>
            <person name="Thoren M.H."/>
            <person name="Johannesson H."/>
        </authorList>
    </citation>
    <scope>NUCLEOTIDE SEQUENCE</scope>
    <source>
        <strain evidence="2">SMH3391-2</strain>
    </source>
</reference>
<accession>A0AA40C9G7</accession>
<protein>
    <submittedName>
        <fullName evidence="2">Uncharacterized protein</fullName>
    </submittedName>
</protein>
<dbReference type="Proteomes" id="UP001174934">
    <property type="component" value="Unassembled WGS sequence"/>
</dbReference>
<keyword evidence="3" id="KW-1185">Reference proteome</keyword>
<feature type="compositionally biased region" description="Polar residues" evidence="1">
    <location>
        <begin position="1"/>
        <end position="14"/>
    </location>
</feature>
<name>A0AA40C9G7_9PEZI</name>
<proteinExistence type="predicted"/>
<evidence type="ECO:0000313" key="3">
    <source>
        <dbReference type="Proteomes" id="UP001174934"/>
    </source>
</evidence>
<comment type="caution">
    <text evidence="2">The sequence shown here is derived from an EMBL/GenBank/DDBJ whole genome shotgun (WGS) entry which is preliminary data.</text>
</comment>